<sequence>MAKLLNVFGDENPNLQRQNGCMSGIFQMFDRRCHLLTQGRHGGHIIQQKQLHSGNVVSRSRNDNQRNSIESSMPSFSSSSCSSSFSSLECNKSTLTTQHEDFPVVQKTTIKEKPLRNSQKSLNSRRDGSLIVTTSMTHPSFGQHQSIDFRDIVKESIHRDSPRLVSSQAKMNYGDSPKLVSVSRLKDRSFAEKYGKLRTCSEEKQNDVFFSVPKEAHRFSCDSNIKSENKLKDLPRLSLDFERNPSNVVAKLMGLEASPNMSSGSPQHDLRRSTVCTDSSIKNVRERKQDRSLSSLKNSNKDDTNTRVQMEIAPLRWQEKINSSQKMAGFRTTETPVSRKHDSVCYEISKKLEELEFLQSNKDFRALKQILDTIQAKRILKTEKPGKDHQQKHGLEKEKSCKCKSPASKSINQLTERYVESPIVIMKPTNSIRRCGSGGHSSTDTITPLASPVKLRKVRTCEDPTDGKTGLLPNQRQDKEKTPKCSPKANLTHIQASGQNKKSQASTSPRTPLKTSGSSSSPRLQQRKHELEKKSQSNCVSSSPDLSKPQKQSKHQPTSETLSHRRKHKMKPKKVALNDQDGGSLNRKYRSSSYLSHQESDISNDQSHRALAKLKVLCQSSGSGNINDKALIIELKKSTVVKLDASTVSEQPSPISVLDASLHKDDPPSSPVNELSCSFKDQKTINTNYRNPENSEILVEKKSQLSSSKQKECAWVNHINRLHEPNDPNHIYIAEIVHASGFQFQDFRFHDFNHVIDPNLFLLLEKRKTDSIASPESISDNFPRLKAKRERLWRKILFDTVDEVLIQKLGLGKSNHPHPKSIIPSSCCNLPQGLWLEIKKLQADDECMQQEARKSNDDDSDNILKLILNQDVMYRSKEWNNFESEVSMLVHDIESLIFQNLIGEISSSEPVHKKRQTRSAERYSLYQYK</sequence>
<feature type="compositionally biased region" description="Polar residues" evidence="1">
    <location>
        <begin position="492"/>
        <end position="524"/>
    </location>
</feature>
<name>A0A0K9PLJ8_ZOSMR</name>
<dbReference type="InterPro" id="IPR025486">
    <property type="entry name" value="DUF4378"/>
</dbReference>
<feature type="compositionally biased region" description="Polar residues" evidence="1">
    <location>
        <begin position="47"/>
        <end position="59"/>
    </location>
</feature>
<feature type="region of interest" description="Disordered" evidence="1">
    <location>
        <begin position="382"/>
        <end position="402"/>
    </location>
</feature>
<feature type="compositionally biased region" description="Low complexity" evidence="1">
    <location>
        <begin position="68"/>
        <end position="79"/>
    </location>
</feature>
<dbReference type="GO" id="GO:0051513">
    <property type="term" value="P:regulation of monopolar cell growth"/>
    <property type="evidence" value="ECO:0007669"/>
    <property type="project" value="InterPro"/>
</dbReference>
<reference evidence="4" key="1">
    <citation type="journal article" date="2016" name="Nature">
        <title>The genome of the seagrass Zostera marina reveals angiosperm adaptation to the sea.</title>
        <authorList>
            <person name="Olsen J.L."/>
            <person name="Rouze P."/>
            <person name="Verhelst B."/>
            <person name="Lin Y.-C."/>
            <person name="Bayer T."/>
            <person name="Collen J."/>
            <person name="Dattolo E."/>
            <person name="De Paoli E."/>
            <person name="Dittami S."/>
            <person name="Maumus F."/>
            <person name="Michel G."/>
            <person name="Kersting A."/>
            <person name="Lauritano C."/>
            <person name="Lohaus R."/>
            <person name="Toepel M."/>
            <person name="Tonon T."/>
            <person name="Vanneste K."/>
            <person name="Amirebrahimi M."/>
            <person name="Brakel J."/>
            <person name="Bostroem C."/>
            <person name="Chovatia M."/>
            <person name="Grimwood J."/>
            <person name="Jenkins J.W."/>
            <person name="Jueterbock A."/>
            <person name="Mraz A."/>
            <person name="Stam W.T."/>
            <person name="Tice H."/>
            <person name="Bornberg-Bauer E."/>
            <person name="Green P.J."/>
            <person name="Pearson G.A."/>
            <person name="Procaccini G."/>
            <person name="Duarte C.M."/>
            <person name="Schmutz J."/>
            <person name="Reusch T.B.H."/>
            <person name="Van de Peer Y."/>
        </authorList>
    </citation>
    <scope>NUCLEOTIDE SEQUENCE [LARGE SCALE GENOMIC DNA]</scope>
    <source>
        <strain evidence="4">cv. Finnish</strain>
    </source>
</reference>
<evidence type="ECO:0000313" key="4">
    <source>
        <dbReference type="Proteomes" id="UP000036987"/>
    </source>
</evidence>
<dbReference type="OMA" id="CHKPREL"/>
<dbReference type="EMBL" id="LFYR01000744">
    <property type="protein sequence ID" value="KMZ69839.1"/>
    <property type="molecule type" value="Genomic_DNA"/>
</dbReference>
<gene>
    <name evidence="3" type="ORF">ZOSMA_205G00150</name>
</gene>
<feature type="region of interest" description="Disordered" evidence="1">
    <location>
        <begin position="430"/>
        <end position="601"/>
    </location>
</feature>
<feature type="compositionally biased region" description="Polar residues" evidence="1">
    <location>
        <begin position="536"/>
        <end position="545"/>
    </location>
</feature>
<dbReference type="OrthoDB" id="1929599at2759"/>
<dbReference type="AlphaFoldDB" id="A0A0K9PLJ8"/>
<accession>A0A0K9PLJ8</accession>
<comment type="caution">
    <text evidence="3">The sequence shown here is derived from an EMBL/GenBank/DDBJ whole genome shotgun (WGS) entry which is preliminary data.</text>
</comment>
<feature type="compositionally biased region" description="Polar residues" evidence="1">
    <location>
        <begin position="591"/>
        <end position="601"/>
    </location>
</feature>
<dbReference type="PANTHER" id="PTHR31680">
    <property type="entry name" value="LONGIFOLIA PROTEIN"/>
    <property type="match status" value="1"/>
</dbReference>
<protein>
    <recommendedName>
        <fullName evidence="2">DUF4378 domain-containing protein</fullName>
    </recommendedName>
</protein>
<feature type="region of interest" description="Disordered" evidence="1">
    <location>
        <begin position="105"/>
        <end position="125"/>
    </location>
</feature>
<evidence type="ECO:0000313" key="3">
    <source>
        <dbReference type="EMBL" id="KMZ69839.1"/>
    </source>
</evidence>
<dbReference type="Proteomes" id="UP000036987">
    <property type="component" value="Unassembled WGS sequence"/>
</dbReference>
<dbReference type="Pfam" id="PF14309">
    <property type="entry name" value="DUF4378"/>
    <property type="match status" value="1"/>
</dbReference>
<feature type="region of interest" description="Disordered" evidence="1">
    <location>
        <begin position="257"/>
        <end position="306"/>
    </location>
</feature>
<feature type="region of interest" description="Disordered" evidence="1">
    <location>
        <begin position="45"/>
        <end position="79"/>
    </location>
</feature>
<feature type="compositionally biased region" description="Basic residues" evidence="1">
    <location>
        <begin position="564"/>
        <end position="574"/>
    </location>
</feature>
<feature type="compositionally biased region" description="Basic and acidic residues" evidence="1">
    <location>
        <begin position="382"/>
        <end position="401"/>
    </location>
</feature>
<dbReference type="PANTHER" id="PTHR31680:SF4">
    <property type="entry name" value="LONGIFOLIA PROTEIN"/>
    <property type="match status" value="1"/>
</dbReference>
<keyword evidence="4" id="KW-1185">Reference proteome</keyword>
<evidence type="ECO:0000259" key="2">
    <source>
        <dbReference type="Pfam" id="PF14309"/>
    </source>
</evidence>
<dbReference type="InterPro" id="IPR033334">
    <property type="entry name" value="LNG1/2"/>
</dbReference>
<feature type="domain" description="DUF4378" evidence="2">
    <location>
        <begin position="730"/>
        <end position="904"/>
    </location>
</feature>
<evidence type="ECO:0000256" key="1">
    <source>
        <dbReference type="SAM" id="MobiDB-lite"/>
    </source>
</evidence>
<proteinExistence type="predicted"/>
<dbReference type="STRING" id="29655.A0A0K9PLJ8"/>
<organism evidence="3 4">
    <name type="scientific">Zostera marina</name>
    <name type="common">Eelgrass</name>
    <dbReference type="NCBI Taxonomy" id="29655"/>
    <lineage>
        <taxon>Eukaryota</taxon>
        <taxon>Viridiplantae</taxon>
        <taxon>Streptophyta</taxon>
        <taxon>Embryophyta</taxon>
        <taxon>Tracheophyta</taxon>
        <taxon>Spermatophyta</taxon>
        <taxon>Magnoliopsida</taxon>
        <taxon>Liliopsida</taxon>
        <taxon>Zosteraceae</taxon>
        <taxon>Zostera</taxon>
    </lineage>
</organism>